<sequence length="436" mass="48078">MSHEKSENDHNYDTTVPEIEAQAYVEDVQDPPDDKPPDGGYGWICIAACHIINGFTWGICASYGVYLNHYLSNDIFPGASDIDYAFVGGANFGAALVTAPGVNWLLRKFGTRPVMFSGCVIWAVGWIAASWATTLWQLILSQGLCIGVGLGLIWQPSTGVISQWFLKKRSMAQGFTSAGSGVIGIIYSASTTHMIERLSLAWSLRITGISSFVMLCMATWLIRDRNKIVRPTIHPFDVNILRRYQVWMVLGWSVFSLLGYMVLLYSLGNYGKTIGLNQTQSGIVITMVNLGTAIGRMFIGVISDHWGRVTVSGSCAGLSGILCFAWWINATDYGTLLAFALVTGAIFGVYWATVAPISAEVVELKDLPSLLSLVWLTDVMPTLFSEAIGLELRSPRSNRPYLHPQIYTGLCYLLAAGFLLELKRNKWGLWGREKNR</sequence>
<dbReference type="PANTHER" id="PTHR11360">
    <property type="entry name" value="MONOCARBOXYLATE TRANSPORTER"/>
    <property type="match status" value="1"/>
</dbReference>
<feature type="transmembrane region" description="Helical" evidence="3">
    <location>
        <begin position="334"/>
        <end position="355"/>
    </location>
</feature>
<name>A0ABR0K3T5_9EURO</name>
<comment type="caution">
    <text evidence="4">The sequence shown here is derived from an EMBL/GenBank/DDBJ whole genome shotgun (WGS) entry which is preliminary data.</text>
</comment>
<evidence type="ECO:0000313" key="4">
    <source>
        <dbReference type="EMBL" id="KAK5083405.1"/>
    </source>
</evidence>
<feature type="transmembrane region" description="Helical" evidence="3">
    <location>
        <begin position="244"/>
        <end position="263"/>
    </location>
</feature>
<reference evidence="4 5" key="1">
    <citation type="submission" date="2023-08" db="EMBL/GenBank/DDBJ databases">
        <title>Black Yeasts Isolated from many extreme environments.</title>
        <authorList>
            <person name="Coleine C."/>
            <person name="Stajich J.E."/>
            <person name="Selbmann L."/>
        </authorList>
    </citation>
    <scope>NUCLEOTIDE SEQUENCE [LARGE SCALE GENOMIC DNA]</scope>
    <source>
        <strain evidence="4 5">CCFEE 5885</strain>
    </source>
</reference>
<dbReference type="EMBL" id="JAVRRG010000119">
    <property type="protein sequence ID" value="KAK5083405.1"/>
    <property type="molecule type" value="Genomic_DNA"/>
</dbReference>
<dbReference type="Gene3D" id="1.20.1250.20">
    <property type="entry name" value="MFS general substrate transporter like domains"/>
    <property type="match status" value="2"/>
</dbReference>
<dbReference type="CDD" id="cd17352">
    <property type="entry name" value="MFS_MCT_SLC16"/>
    <property type="match status" value="1"/>
</dbReference>
<feature type="transmembrane region" description="Helical" evidence="3">
    <location>
        <begin position="175"/>
        <end position="195"/>
    </location>
</feature>
<feature type="transmembrane region" description="Helical" evidence="3">
    <location>
        <begin position="84"/>
        <end position="106"/>
    </location>
</feature>
<evidence type="ECO:0000256" key="2">
    <source>
        <dbReference type="ARBA" id="ARBA00006727"/>
    </source>
</evidence>
<keyword evidence="5" id="KW-1185">Reference proteome</keyword>
<feature type="transmembrane region" description="Helical" evidence="3">
    <location>
        <begin position="309"/>
        <end position="328"/>
    </location>
</feature>
<feature type="transmembrane region" description="Helical" evidence="3">
    <location>
        <begin position="201"/>
        <end position="223"/>
    </location>
</feature>
<keyword evidence="3" id="KW-0812">Transmembrane</keyword>
<feature type="transmembrane region" description="Helical" evidence="3">
    <location>
        <begin position="113"/>
        <end position="129"/>
    </location>
</feature>
<dbReference type="Proteomes" id="UP001345013">
    <property type="component" value="Unassembled WGS sequence"/>
</dbReference>
<evidence type="ECO:0000256" key="1">
    <source>
        <dbReference type="ARBA" id="ARBA00004141"/>
    </source>
</evidence>
<evidence type="ECO:0000313" key="5">
    <source>
        <dbReference type="Proteomes" id="UP001345013"/>
    </source>
</evidence>
<keyword evidence="3" id="KW-1133">Transmembrane helix</keyword>
<gene>
    <name evidence="4" type="ORF">LTR24_007695</name>
</gene>
<evidence type="ECO:0008006" key="6">
    <source>
        <dbReference type="Google" id="ProtNLM"/>
    </source>
</evidence>
<dbReference type="InterPro" id="IPR050327">
    <property type="entry name" value="Proton-linked_MCT"/>
</dbReference>
<feature type="transmembrane region" description="Helical" evidence="3">
    <location>
        <begin position="283"/>
        <end position="302"/>
    </location>
</feature>
<protein>
    <recommendedName>
        <fullName evidence="6">Major facilitator superfamily (MFS) profile domain-containing protein</fullName>
    </recommendedName>
</protein>
<dbReference type="InterPro" id="IPR036259">
    <property type="entry name" value="MFS_trans_sf"/>
</dbReference>
<evidence type="ECO:0000256" key="3">
    <source>
        <dbReference type="SAM" id="Phobius"/>
    </source>
</evidence>
<comment type="similarity">
    <text evidence="2">Belongs to the major facilitator superfamily. Monocarboxylate porter (TC 2.A.1.13) family.</text>
</comment>
<organism evidence="4 5">
    <name type="scientific">Lithohypha guttulata</name>
    <dbReference type="NCBI Taxonomy" id="1690604"/>
    <lineage>
        <taxon>Eukaryota</taxon>
        <taxon>Fungi</taxon>
        <taxon>Dikarya</taxon>
        <taxon>Ascomycota</taxon>
        <taxon>Pezizomycotina</taxon>
        <taxon>Eurotiomycetes</taxon>
        <taxon>Chaetothyriomycetidae</taxon>
        <taxon>Chaetothyriales</taxon>
        <taxon>Trichomeriaceae</taxon>
        <taxon>Lithohypha</taxon>
    </lineage>
</organism>
<proteinExistence type="inferred from homology"/>
<feature type="transmembrane region" description="Helical" evidence="3">
    <location>
        <begin position="41"/>
        <end position="64"/>
    </location>
</feature>
<accession>A0ABR0K3T5</accession>
<keyword evidence="3" id="KW-0472">Membrane</keyword>
<dbReference type="SUPFAM" id="SSF103473">
    <property type="entry name" value="MFS general substrate transporter"/>
    <property type="match status" value="1"/>
</dbReference>
<comment type="subcellular location">
    <subcellularLocation>
        <location evidence="1">Membrane</location>
        <topology evidence="1">Multi-pass membrane protein</topology>
    </subcellularLocation>
</comment>
<dbReference type="Pfam" id="PF07690">
    <property type="entry name" value="MFS_1"/>
    <property type="match status" value="1"/>
</dbReference>
<dbReference type="InterPro" id="IPR011701">
    <property type="entry name" value="MFS"/>
</dbReference>
<dbReference type="PANTHER" id="PTHR11360:SF315">
    <property type="entry name" value="TRANSPORTER MCH2-RELATED"/>
    <property type="match status" value="1"/>
</dbReference>
<feature type="transmembrane region" description="Helical" evidence="3">
    <location>
        <begin position="367"/>
        <end position="384"/>
    </location>
</feature>
<feature type="transmembrane region" description="Helical" evidence="3">
    <location>
        <begin position="404"/>
        <end position="422"/>
    </location>
</feature>